<dbReference type="PANTHER" id="PTHR43005:SF1">
    <property type="entry name" value="SPERMIDINE_PUTRESCINE TRANSPORT SYSTEM PERMEASE PROTEIN"/>
    <property type="match status" value="1"/>
</dbReference>
<keyword evidence="4" id="KW-0812">Transmembrane</keyword>
<dbReference type="PROSITE" id="PS50928">
    <property type="entry name" value="ABC_TM1"/>
    <property type="match status" value="1"/>
</dbReference>
<evidence type="ECO:0000256" key="1">
    <source>
        <dbReference type="ARBA" id="ARBA00004651"/>
    </source>
</evidence>
<dbReference type="InterPro" id="IPR000515">
    <property type="entry name" value="MetI-like"/>
</dbReference>
<sequence>MIIPWALPSVVIALMWDWIYDSNCGVLNGLLLRANLIKTSIPWLADPDTALYAMTPTLTWQGFPFFAVMIPAGLQSIPKSY</sequence>
<dbReference type="GO" id="GO:0055085">
    <property type="term" value="P:transmembrane transport"/>
    <property type="evidence" value="ECO:0007669"/>
    <property type="project" value="InterPro"/>
</dbReference>
<comment type="subcellular location">
    <subcellularLocation>
        <location evidence="1">Cell membrane</location>
        <topology evidence="1">Multi-pass membrane protein</topology>
    </subcellularLocation>
</comment>
<evidence type="ECO:0000313" key="8">
    <source>
        <dbReference type="EMBL" id="SNR87137.1"/>
    </source>
</evidence>
<dbReference type="InterPro" id="IPR035906">
    <property type="entry name" value="MetI-like_sf"/>
</dbReference>
<keyword evidence="9" id="KW-1185">Reference proteome</keyword>
<keyword evidence="3" id="KW-1003">Cell membrane</keyword>
<dbReference type="Proteomes" id="UP000198417">
    <property type="component" value="Unassembled WGS sequence"/>
</dbReference>
<dbReference type="AlphaFoldDB" id="A0A238ZUP5"/>
<dbReference type="SUPFAM" id="SSF161098">
    <property type="entry name" value="MetI-like"/>
    <property type="match status" value="1"/>
</dbReference>
<protein>
    <recommendedName>
        <fullName evidence="7">ABC transmembrane type-1 domain-containing protein</fullName>
    </recommendedName>
</protein>
<dbReference type="PANTHER" id="PTHR43005">
    <property type="entry name" value="BLR7065 PROTEIN"/>
    <property type="match status" value="1"/>
</dbReference>
<keyword evidence="2" id="KW-0813">Transport</keyword>
<evidence type="ECO:0000259" key="7">
    <source>
        <dbReference type="PROSITE" id="PS50928"/>
    </source>
</evidence>
<name>A0A238ZUP5_9RHOB</name>
<feature type="domain" description="ABC transmembrane type-1" evidence="7">
    <location>
        <begin position="1"/>
        <end position="81"/>
    </location>
</feature>
<evidence type="ECO:0000256" key="6">
    <source>
        <dbReference type="ARBA" id="ARBA00023136"/>
    </source>
</evidence>
<gene>
    <name evidence="8" type="ORF">SAMN06265370_1441</name>
</gene>
<reference evidence="8 9" key="1">
    <citation type="submission" date="2017-06" db="EMBL/GenBank/DDBJ databases">
        <authorList>
            <person name="Kim H.J."/>
            <person name="Triplett B.A."/>
        </authorList>
    </citation>
    <scope>NUCLEOTIDE SEQUENCE [LARGE SCALE GENOMIC DNA]</scope>
    <source>
        <strain evidence="8 9">DSM 29052</strain>
    </source>
</reference>
<organism evidence="8 9">
    <name type="scientific">Puniceibacterium sediminis</name>
    <dbReference type="NCBI Taxonomy" id="1608407"/>
    <lineage>
        <taxon>Bacteria</taxon>
        <taxon>Pseudomonadati</taxon>
        <taxon>Pseudomonadota</taxon>
        <taxon>Alphaproteobacteria</taxon>
        <taxon>Rhodobacterales</taxon>
        <taxon>Paracoccaceae</taxon>
        <taxon>Puniceibacterium</taxon>
    </lineage>
</organism>
<accession>A0A238ZUP5</accession>
<evidence type="ECO:0000256" key="2">
    <source>
        <dbReference type="ARBA" id="ARBA00022448"/>
    </source>
</evidence>
<evidence type="ECO:0000256" key="3">
    <source>
        <dbReference type="ARBA" id="ARBA00022475"/>
    </source>
</evidence>
<proteinExistence type="predicted"/>
<dbReference type="EMBL" id="FZNN01000044">
    <property type="protein sequence ID" value="SNR87137.1"/>
    <property type="molecule type" value="Genomic_DNA"/>
</dbReference>
<keyword evidence="5" id="KW-1133">Transmembrane helix</keyword>
<evidence type="ECO:0000256" key="5">
    <source>
        <dbReference type="ARBA" id="ARBA00022989"/>
    </source>
</evidence>
<keyword evidence="6" id="KW-0472">Membrane</keyword>
<dbReference type="RefSeq" id="WP_245841096.1">
    <property type="nucleotide sequence ID" value="NZ_FZNN01000044.1"/>
</dbReference>
<evidence type="ECO:0000256" key="4">
    <source>
        <dbReference type="ARBA" id="ARBA00022692"/>
    </source>
</evidence>
<dbReference type="Gene3D" id="1.10.3720.10">
    <property type="entry name" value="MetI-like"/>
    <property type="match status" value="1"/>
</dbReference>
<dbReference type="GO" id="GO:0005886">
    <property type="term" value="C:plasma membrane"/>
    <property type="evidence" value="ECO:0007669"/>
    <property type="project" value="UniProtKB-SubCell"/>
</dbReference>
<evidence type="ECO:0000313" key="9">
    <source>
        <dbReference type="Proteomes" id="UP000198417"/>
    </source>
</evidence>